<feature type="transmembrane region" description="Helical" evidence="1">
    <location>
        <begin position="29"/>
        <end position="48"/>
    </location>
</feature>
<sequence>MIQLFFIGIILYAILFLLAKMNVFNGVTRLLAVVNSIVIIVCVIFILVKTGLIRMLATAISFLLIRLSEWINSLI</sequence>
<dbReference type="STRING" id="1384057.CD33_19925"/>
<evidence type="ECO:0000313" key="2">
    <source>
        <dbReference type="EMBL" id="KGR74249.1"/>
    </source>
</evidence>
<dbReference type="Proteomes" id="UP000030408">
    <property type="component" value="Unassembled WGS sequence"/>
</dbReference>
<keyword evidence="1" id="KW-0812">Transmembrane</keyword>
<name>A0A0A3HPD5_9BACL</name>
<accession>A0A0A3HPD5</accession>
<evidence type="ECO:0000256" key="1">
    <source>
        <dbReference type="SAM" id="Phobius"/>
    </source>
</evidence>
<dbReference type="RefSeq" id="WP_036203916.1">
    <property type="nucleotide sequence ID" value="NZ_AVCY01000001.1"/>
</dbReference>
<reference evidence="2 3" key="1">
    <citation type="submission" date="2014-02" db="EMBL/GenBank/DDBJ databases">
        <title>Draft genome sequence of Lysinibacillus sinduriensis JCM 15800.</title>
        <authorList>
            <person name="Zhang F."/>
            <person name="Wang G."/>
            <person name="Zhang L."/>
        </authorList>
    </citation>
    <scope>NUCLEOTIDE SEQUENCE [LARGE SCALE GENOMIC DNA]</scope>
    <source>
        <strain evidence="2 3">JCM 15800</strain>
    </source>
</reference>
<dbReference type="OrthoDB" id="2739615at2"/>
<organism evidence="2 3">
    <name type="scientific">Ureibacillus sinduriensis BLB-1 = JCM 15800</name>
    <dbReference type="NCBI Taxonomy" id="1384057"/>
    <lineage>
        <taxon>Bacteria</taxon>
        <taxon>Bacillati</taxon>
        <taxon>Bacillota</taxon>
        <taxon>Bacilli</taxon>
        <taxon>Bacillales</taxon>
        <taxon>Caryophanaceae</taxon>
        <taxon>Ureibacillus</taxon>
    </lineage>
</organism>
<dbReference type="AlphaFoldDB" id="A0A0A3HPD5"/>
<gene>
    <name evidence="2" type="ORF">CD33_19925</name>
</gene>
<protein>
    <submittedName>
        <fullName evidence="2">Uncharacterized protein</fullName>
    </submittedName>
</protein>
<keyword evidence="3" id="KW-1185">Reference proteome</keyword>
<comment type="caution">
    <text evidence="2">The sequence shown here is derived from an EMBL/GenBank/DDBJ whole genome shotgun (WGS) entry which is preliminary data.</text>
</comment>
<evidence type="ECO:0000313" key="3">
    <source>
        <dbReference type="Proteomes" id="UP000030408"/>
    </source>
</evidence>
<dbReference type="EMBL" id="JPVO01000055">
    <property type="protein sequence ID" value="KGR74249.1"/>
    <property type="molecule type" value="Genomic_DNA"/>
</dbReference>
<keyword evidence="1" id="KW-0472">Membrane</keyword>
<keyword evidence="1" id="KW-1133">Transmembrane helix</keyword>
<proteinExistence type="predicted"/>